<evidence type="ECO:0000256" key="3">
    <source>
        <dbReference type="ARBA" id="ARBA00009587"/>
    </source>
</evidence>
<comment type="pathway">
    <text evidence="1">Glycerolipid metabolism; triacylglycerol biosynthesis.</text>
</comment>
<dbReference type="EMBL" id="JAVDXO010000002">
    <property type="protein sequence ID" value="MDR7306064.1"/>
    <property type="molecule type" value="Genomic_DNA"/>
</dbReference>
<dbReference type="Pfam" id="PF06974">
    <property type="entry name" value="WS_DGAT_C"/>
    <property type="match status" value="1"/>
</dbReference>
<evidence type="ECO:0000259" key="12">
    <source>
        <dbReference type="Pfam" id="PF06974"/>
    </source>
</evidence>
<comment type="pathway">
    <text evidence="2">Lipid metabolism.</text>
</comment>
<dbReference type="InterPro" id="IPR004255">
    <property type="entry name" value="O-acyltransferase_WSD1_N"/>
</dbReference>
<dbReference type="InterPro" id="IPR045034">
    <property type="entry name" value="O-acyltransferase_WSD1-like"/>
</dbReference>
<dbReference type="InterPro" id="IPR014292">
    <property type="entry name" value="Acyl_transf_WS/DGAT"/>
</dbReference>
<comment type="similarity">
    <text evidence="3">Belongs to the long-chain O-acyltransferase family.</text>
</comment>
<evidence type="ECO:0000256" key="8">
    <source>
        <dbReference type="ARBA" id="ARBA00023098"/>
    </source>
</evidence>
<dbReference type="InterPro" id="IPR023213">
    <property type="entry name" value="CAT-like_dom_sf"/>
</dbReference>
<dbReference type="Gene3D" id="3.30.559.10">
    <property type="entry name" value="Chloramphenicol acetyltransferase-like domain"/>
    <property type="match status" value="1"/>
</dbReference>
<dbReference type="GO" id="GO:0016746">
    <property type="term" value="F:acyltransferase activity"/>
    <property type="evidence" value="ECO:0007669"/>
    <property type="project" value="UniProtKB-KW"/>
</dbReference>
<keyword evidence="5" id="KW-0444">Lipid biosynthesis</keyword>
<dbReference type="Pfam" id="PF03007">
    <property type="entry name" value="WS_DGAT_cat"/>
    <property type="match status" value="1"/>
</dbReference>
<reference evidence="13 14" key="1">
    <citation type="submission" date="2023-07" db="EMBL/GenBank/DDBJ databases">
        <title>Sorghum-associated microbial communities from plants grown in Nebraska, USA.</title>
        <authorList>
            <person name="Schachtman D."/>
        </authorList>
    </citation>
    <scope>NUCLEOTIDE SEQUENCE [LARGE SCALE GENOMIC DNA]</scope>
    <source>
        <strain evidence="13 14">BE308</strain>
    </source>
</reference>
<comment type="catalytic activity">
    <reaction evidence="10">
        <text>an acyl-CoA + a 1,2-diacyl-sn-glycerol = a triacyl-sn-glycerol + CoA</text>
        <dbReference type="Rhea" id="RHEA:10868"/>
        <dbReference type="ChEBI" id="CHEBI:17815"/>
        <dbReference type="ChEBI" id="CHEBI:57287"/>
        <dbReference type="ChEBI" id="CHEBI:58342"/>
        <dbReference type="ChEBI" id="CHEBI:64615"/>
        <dbReference type="EC" id="2.3.1.20"/>
    </reaction>
</comment>
<keyword evidence="8" id="KW-0443">Lipid metabolism</keyword>
<dbReference type="PANTHER" id="PTHR31650:SF1">
    <property type="entry name" value="WAX ESTER SYNTHASE_DIACYLGLYCEROL ACYLTRANSFERASE 4-RELATED"/>
    <property type="match status" value="1"/>
</dbReference>
<keyword evidence="7" id="KW-0319">Glycerol metabolism</keyword>
<evidence type="ECO:0000256" key="9">
    <source>
        <dbReference type="ARBA" id="ARBA00023315"/>
    </source>
</evidence>
<evidence type="ECO:0000259" key="11">
    <source>
        <dbReference type="Pfam" id="PF03007"/>
    </source>
</evidence>
<evidence type="ECO:0000256" key="2">
    <source>
        <dbReference type="ARBA" id="ARBA00005189"/>
    </source>
</evidence>
<evidence type="ECO:0000256" key="10">
    <source>
        <dbReference type="ARBA" id="ARBA00048109"/>
    </source>
</evidence>
<dbReference type="RefSeq" id="WP_310340627.1">
    <property type="nucleotide sequence ID" value="NZ_JAVDXO010000002.1"/>
</dbReference>
<comment type="caution">
    <text evidence="13">The sequence shown here is derived from an EMBL/GenBank/DDBJ whole genome shotgun (WGS) entry which is preliminary data.</text>
</comment>
<evidence type="ECO:0000256" key="4">
    <source>
        <dbReference type="ARBA" id="ARBA00013244"/>
    </source>
</evidence>
<accession>A0ABU1ZKJ6</accession>
<dbReference type="EC" id="2.3.1.20" evidence="4"/>
<dbReference type="Proteomes" id="UP001268089">
    <property type="component" value="Unassembled WGS sequence"/>
</dbReference>
<evidence type="ECO:0000256" key="6">
    <source>
        <dbReference type="ARBA" id="ARBA00022679"/>
    </source>
</evidence>
<proteinExistence type="inferred from homology"/>
<keyword evidence="6" id="KW-0808">Transferase</keyword>
<dbReference type="PANTHER" id="PTHR31650">
    <property type="entry name" value="O-ACYLTRANSFERASE (WSD1-LIKE) FAMILY PROTEIN"/>
    <property type="match status" value="1"/>
</dbReference>
<evidence type="ECO:0000256" key="5">
    <source>
        <dbReference type="ARBA" id="ARBA00022516"/>
    </source>
</evidence>
<protein>
    <recommendedName>
        <fullName evidence="4">diacylglycerol O-acyltransferase</fullName>
        <ecNumber evidence="4">2.3.1.20</ecNumber>
    </recommendedName>
</protein>
<evidence type="ECO:0000313" key="14">
    <source>
        <dbReference type="Proteomes" id="UP001268089"/>
    </source>
</evidence>
<dbReference type="NCBIfam" id="TIGR02946">
    <property type="entry name" value="acyl_WS_DGAT"/>
    <property type="match status" value="1"/>
</dbReference>
<sequence length="517" mass="56190">MVTRVLAKDVAQKAKRQTQKAARVVQKNVTDAVIGTLGLQGERMSKVDTAWLRMDSASNLMMILGVWVIHPKLKYEDLAQRIEERLLKYPRFVQCAVEDAAGATWVKDTAFDLRNHLVRETLPKKPKGREQEALQDRLAQLTMEPLSRHRPLWQFHLVEDYKGGSALMVRIHHCIADGIALISVTQSLVDGGAPPPVRKPREAHADGMEGAEAWIADALLKPLTNMTVKALGAAGEGAARSMGLLMEPQKGMEQGMHSSVDAAKMAYQVVTDLASLALMPDDSPTRLKGTPGSSKRVAWCPPIPLEEVKAVGKALNCSINDVLLSCVAGALGEYLKEHGDAVAGKEIRAMVPVNLRPMENAYKLGNQFGLAPLVLPVGMDNPVERVYEVRSRMRGLKGSMQPLLAFGLLAVAGLLIKPAQDALLNLFSKKTTAVMTNVPGPREKLKICGSTIEETLFWVPQSGSVGLGVSILSYGGGVQFGVVSDSTLCPDPQKIIDQFEPEFAKLSMLTLMLPWGE</sequence>
<keyword evidence="14" id="KW-1185">Reference proteome</keyword>
<evidence type="ECO:0000256" key="1">
    <source>
        <dbReference type="ARBA" id="ARBA00004771"/>
    </source>
</evidence>
<keyword evidence="9 13" id="KW-0012">Acyltransferase</keyword>
<evidence type="ECO:0000256" key="7">
    <source>
        <dbReference type="ARBA" id="ARBA00022798"/>
    </source>
</evidence>
<feature type="domain" description="O-acyltransferase WSD1-like N-terminal" evidence="11">
    <location>
        <begin position="44"/>
        <end position="322"/>
    </location>
</feature>
<feature type="domain" description="O-acyltransferase WSD1 C-terminal" evidence="12">
    <location>
        <begin position="365"/>
        <end position="506"/>
    </location>
</feature>
<dbReference type="SUPFAM" id="SSF52777">
    <property type="entry name" value="CoA-dependent acyltransferases"/>
    <property type="match status" value="1"/>
</dbReference>
<evidence type="ECO:0000313" key="13">
    <source>
        <dbReference type="EMBL" id="MDR7306064.1"/>
    </source>
</evidence>
<organism evidence="13 14">
    <name type="scientific">Rhodoferax saidenbachensis</name>
    <dbReference type="NCBI Taxonomy" id="1484693"/>
    <lineage>
        <taxon>Bacteria</taxon>
        <taxon>Pseudomonadati</taxon>
        <taxon>Pseudomonadota</taxon>
        <taxon>Betaproteobacteria</taxon>
        <taxon>Burkholderiales</taxon>
        <taxon>Comamonadaceae</taxon>
        <taxon>Rhodoferax</taxon>
    </lineage>
</organism>
<dbReference type="InterPro" id="IPR009721">
    <property type="entry name" value="O-acyltransferase_WSD1_C"/>
</dbReference>
<name>A0ABU1ZKJ6_9BURK</name>
<gene>
    <name evidence="13" type="ORF">J2X15_001342</name>
</gene>